<dbReference type="InterPro" id="IPR036291">
    <property type="entry name" value="NAD(P)-bd_dom_sf"/>
</dbReference>
<dbReference type="SUPFAM" id="SSF51735">
    <property type="entry name" value="NAD(P)-binding Rossmann-fold domains"/>
    <property type="match status" value="1"/>
</dbReference>
<feature type="transmembrane region" description="Helical" evidence="10">
    <location>
        <begin position="425"/>
        <end position="448"/>
    </location>
</feature>
<protein>
    <recommendedName>
        <fullName evidence="10">Fatty acyl-CoA reductase</fullName>
        <ecNumber evidence="10">1.2.1.84</ecNumber>
    </recommendedName>
</protein>
<keyword evidence="8 10" id="KW-0472">Membrane</keyword>
<dbReference type="Proteomes" id="UP001162162">
    <property type="component" value="Unassembled WGS sequence"/>
</dbReference>
<evidence type="ECO:0000256" key="8">
    <source>
        <dbReference type="ARBA" id="ARBA00023136"/>
    </source>
</evidence>
<dbReference type="InterPro" id="IPR033640">
    <property type="entry name" value="FAR_C"/>
</dbReference>
<gene>
    <name evidence="13" type="ORF">NQ318_003341</name>
</gene>
<evidence type="ECO:0000313" key="13">
    <source>
        <dbReference type="EMBL" id="KAJ8938037.1"/>
    </source>
</evidence>
<evidence type="ECO:0000256" key="6">
    <source>
        <dbReference type="ARBA" id="ARBA00022989"/>
    </source>
</evidence>
<dbReference type="AlphaFoldDB" id="A0AAV8XHF6"/>
<keyword evidence="10" id="KW-0560">Oxidoreductase</keyword>
<dbReference type="InterPro" id="IPR026055">
    <property type="entry name" value="FAR"/>
</dbReference>
<reference evidence="13" key="1">
    <citation type="journal article" date="2023" name="Insect Mol. Biol.">
        <title>Genome sequencing provides insights into the evolution of gene families encoding plant cell wall-degrading enzymes in longhorned beetles.</title>
        <authorList>
            <person name="Shin N.R."/>
            <person name="Okamura Y."/>
            <person name="Kirsch R."/>
            <person name="Pauchet Y."/>
        </authorList>
    </citation>
    <scope>NUCLEOTIDE SEQUENCE</scope>
    <source>
        <strain evidence="13">AMC_N1</strain>
    </source>
</reference>
<dbReference type="GO" id="GO:0005777">
    <property type="term" value="C:peroxisome"/>
    <property type="evidence" value="ECO:0007669"/>
    <property type="project" value="TreeGrafter"/>
</dbReference>
<dbReference type="GO" id="GO:0035336">
    <property type="term" value="P:long-chain fatty-acyl-CoA metabolic process"/>
    <property type="evidence" value="ECO:0007669"/>
    <property type="project" value="TreeGrafter"/>
</dbReference>
<evidence type="ECO:0000256" key="4">
    <source>
        <dbReference type="ARBA" id="ARBA00022692"/>
    </source>
</evidence>
<organism evidence="13 14">
    <name type="scientific">Aromia moschata</name>
    <dbReference type="NCBI Taxonomy" id="1265417"/>
    <lineage>
        <taxon>Eukaryota</taxon>
        <taxon>Metazoa</taxon>
        <taxon>Ecdysozoa</taxon>
        <taxon>Arthropoda</taxon>
        <taxon>Hexapoda</taxon>
        <taxon>Insecta</taxon>
        <taxon>Pterygota</taxon>
        <taxon>Neoptera</taxon>
        <taxon>Endopterygota</taxon>
        <taxon>Coleoptera</taxon>
        <taxon>Polyphaga</taxon>
        <taxon>Cucujiformia</taxon>
        <taxon>Chrysomeloidea</taxon>
        <taxon>Cerambycidae</taxon>
        <taxon>Cerambycinae</taxon>
        <taxon>Callichromatini</taxon>
        <taxon>Aromia</taxon>
    </lineage>
</organism>
<dbReference type="EMBL" id="JAPWTK010000590">
    <property type="protein sequence ID" value="KAJ8938037.1"/>
    <property type="molecule type" value="Genomic_DNA"/>
</dbReference>
<evidence type="ECO:0000256" key="3">
    <source>
        <dbReference type="ARBA" id="ARBA00022516"/>
    </source>
</evidence>
<comment type="caution">
    <text evidence="13">The sequence shown here is derived from an EMBL/GenBank/DDBJ whole genome shotgun (WGS) entry which is preliminary data.</text>
</comment>
<comment type="catalytic activity">
    <reaction evidence="9 10">
        <text>a long-chain fatty acyl-CoA + 2 NADPH + 2 H(+) = a long-chain primary fatty alcohol + 2 NADP(+) + CoA</text>
        <dbReference type="Rhea" id="RHEA:52716"/>
        <dbReference type="ChEBI" id="CHEBI:15378"/>
        <dbReference type="ChEBI" id="CHEBI:57287"/>
        <dbReference type="ChEBI" id="CHEBI:57783"/>
        <dbReference type="ChEBI" id="CHEBI:58349"/>
        <dbReference type="ChEBI" id="CHEBI:77396"/>
        <dbReference type="ChEBI" id="CHEBI:83139"/>
        <dbReference type="EC" id="1.2.1.84"/>
    </reaction>
</comment>
<evidence type="ECO:0000259" key="12">
    <source>
        <dbReference type="Pfam" id="PF07993"/>
    </source>
</evidence>
<comment type="similarity">
    <text evidence="2 10">Belongs to the fatty acyl-CoA reductase family.</text>
</comment>
<feature type="domain" description="Fatty acyl-CoA reductase C-terminal" evidence="11">
    <location>
        <begin position="433"/>
        <end position="524"/>
    </location>
</feature>
<keyword evidence="6 10" id="KW-1133">Transmembrane helix</keyword>
<dbReference type="Pfam" id="PF03015">
    <property type="entry name" value="Sterile"/>
    <property type="match status" value="1"/>
</dbReference>
<proteinExistence type="inferred from homology"/>
<comment type="function">
    <text evidence="10">Catalyzes the reduction of fatty acyl-CoA to fatty alcohols.</text>
</comment>
<dbReference type="EC" id="1.2.1.84" evidence="10"/>
<keyword evidence="14" id="KW-1185">Reference proteome</keyword>
<dbReference type="GO" id="GO:0080019">
    <property type="term" value="F:alcohol-forming very long-chain fatty acyl-CoA reductase activity"/>
    <property type="evidence" value="ECO:0007669"/>
    <property type="project" value="InterPro"/>
</dbReference>
<feature type="domain" description="Thioester reductase (TE)" evidence="12">
    <location>
        <begin position="82"/>
        <end position="353"/>
    </location>
</feature>
<dbReference type="PANTHER" id="PTHR11011:SF60">
    <property type="entry name" value="FATTY ACYL-COA REDUCTASE-RELATED"/>
    <property type="match status" value="1"/>
</dbReference>
<dbReference type="Gene3D" id="3.40.50.720">
    <property type="entry name" value="NAD(P)-binding Rossmann-like Domain"/>
    <property type="match status" value="1"/>
</dbReference>
<dbReference type="FunFam" id="3.40.50.720:FF:000143">
    <property type="entry name" value="Fatty acyl-CoA reductase"/>
    <property type="match status" value="1"/>
</dbReference>
<dbReference type="PANTHER" id="PTHR11011">
    <property type="entry name" value="MALE STERILITY PROTEIN 2-RELATED"/>
    <property type="match status" value="1"/>
</dbReference>
<keyword evidence="3 10" id="KW-0444">Lipid biosynthesis</keyword>
<evidence type="ECO:0000259" key="11">
    <source>
        <dbReference type="Pfam" id="PF03015"/>
    </source>
</evidence>
<sequence>MQRGGLRSLEIGLRDVRATKCIELIEKGLMCAGMEFIPDSVLLSPSLREVVRKVTTVEDTIDLIEADLTPIQEFYNKSNVFITGCTGFLGQLVLEKLLRSCPISKVYLLVRDKKGTKVNARLDNIFGDPLFQRLRNQMPDFRKKVIGIEGDCTLPDLGLSDINKQLLIKNVDIVFHVAATVRFDEKLKTAVLINVRATRDVLWLARQMTRLKCFMHVSTIYCNCLYDVIEEETYPAAANYEAIISIAENLPDVLEKVSDKMVGQYPNTYTFTKQIAEDVIEEEGKGLPVGIHRPGIGWYRVLSTYKEPVRGWINNIHGPIGVSIAFAMGVMRTIYCELDYNANMVPADMCINSLLAAAWEVGTSYRERMDEYKFKVPVYHFESNSDNPISWKWSVELGRKCGVLVPSKMVLWCVSIYMTNSYVLYWIYSLFVHTLPAILVDGILLSLGKPRMAMDVYRKIDKMLKVIKFFSTREWTINSRRMRKLLENMTVRDREIFLSDLREMKWVDYFECYIAGARIHFLKDPMTTLPGARKRYKRLIYCN</sequence>
<evidence type="ECO:0000256" key="10">
    <source>
        <dbReference type="RuleBase" id="RU363097"/>
    </source>
</evidence>
<dbReference type="CDD" id="cd09071">
    <property type="entry name" value="FAR_C"/>
    <property type="match status" value="1"/>
</dbReference>
<evidence type="ECO:0000256" key="9">
    <source>
        <dbReference type="ARBA" id="ARBA00052530"/>
    </source>
</evidence>
<evidence type="ECO:0000256" key="2">
    <source>
        <dbReference type="ARBA" id="ARBA00005928"/>
    </source>
</evidence>
<dbReference type="CDD" id="cd05236">
    <property type="entry name" value="FAR-N_SDR_e"/>
    <property type="match status" value="1"/>
</dbReference>
<keyword evidence="7 10" id="KW-0443">Lipid metabolism</keyword>
<evidence type="ECO:0000256" key="5">
    <source>
        <dbReference type="ARBA" id="ARBA00022857"/>
    </source>
</evidence>
<keyword evidence="5 10" id="KW-0521">NADP</keyword>
<comment type="subcellular location">
    <subcellularLocation>
        <location evidence="1">Membrane</location>
        <topology evidence="1">Multi-pass membrane protein</topology>
    </subcellularLocation>
</comment>
<evidence type="ECO:0000256" key="7">
    <source>
        <dbReference type="ARBA" id="ARBA00023098"/>
    </source>
</evidence>
<name>A0AAV8XHF6_9CUCU</name>
<dbReference type="InterPro" id="IPR013120">
    <property type="entry name" value="FAR_NAD-bd"/>
</dbReference>
<dbReference type="GO" id="GO:0102965">
    <property type="term" value="F:alcohol-forming long-chain fatty acyl-CoA reductase activity"/>
    <property type="evidence" value="ECO:0007669"/>
    <property type="project" value="UniProtKB-EC"/>
</dbReference>
<dbReference type="Pfam" id="PF07993">
    <property type="entry name" value="NAD_binding_4"/>
    <property type="match status" value="1"/>
</dbReference>
<evidence type="ECO:0000256" key="1">
    <source>
        <dbReference type="ARBA" id="ARBA00004141"/>
    </source>
</evidence>
<dbReference type="GO" id="GO:0016020">
    <property type="term" value="C:membrane"/>
    <property type="evidence" value="ECO:0007669"/>
    <property type="project" value="UniProtKB-SubCell"/>
</dbReference>
<keyword evidence="4 10" id="KW-0812">Transmembrane</keyword>
<accession>A0AAV8XHF6</accession>
<evidence type="ECO:0000313" key="14">
    <source>
        <dbReference type="Proteomes" id="UP001162162"/>
    </source>
</evidence>